<evidence type="ECO:0000313" key="3">
    <source>
        <dbReference type="Proteomes" id="UP000607559"/>
    </source>
</evidence>
<reference evidence="2" key="1">
    <citation type="journal article" date="2014" name="Int. J. Syst. Evol. Microbiol.">
        <title>Complete genome sequence of Corynebacterium casei LMG S-19264T (=DSM 44701T), isolated from a smear-ripened cheese.</title>
        <authorList>
            <consortium name="US DOE Joint Genome Institute (JGI-PGF)"/>
            <person name="Walter F."/>
            <person name="Albersmeier A."/>
            <person name="Kalinowski J."/>
            <person name="Ruckert C."/>
        </authorList>
    </citation>
    <scope>NUCLEOTIDE SEQUENCE</scope>
    <source>
        <strain evidence="2">CGMCC 1.15448</strain>
    </source>
</reference>
<sequence length="76" mass="9062">MQKEIFQRLNRIDHLIRIKGTGTPSELAEKIGMSERSMYEYIRLMKEFGAPVVYSRSRKSYYYLEDGSFTIRFLSE</sequence>
<dbReference type="RefSeq" id="WP_188936814.1">
    <property type="nucleotide sequence ID" value="NZ_BMJC01000005.1"/>
</dbReference>
<dbReference type="Pfam" id="PF08279">
    <property type="entry name" value="HTH_11"/>
    <property type="match status" value="1"/>
</dbReference>
<reference evidence="2" key="2">
    <citation type="submission" date="2020-09" db="EMBL/GenBank/DDBJ databases">
        <authorList>
            <person name="Sun Q."/>
            <person name="Zhou Y."/>
        </authorList>
    </citation>
    <scope>NUCLEOTIDE SEQUENCE</scope>
    <source>
        <strain evidence="2">CGMCC 1.15448</strain>
    </source>
</reference>
<name>A0A8J2UI87_9BACT</name>
<evidence type="ECO:0000313" key="2">
    <source>
        <dbReference type="EMBL" id="GGB19802.1"/>
    </source>
</evidence>
<evidence type="ECO:0000259" key="1">
    <source>
        <dbReference type="Pfam" id="PF08279"/>
    </source>
</evidence>
<keyword evidence="3" id="KW-1185">Reference proteome</keyword>
<proteinExistence type="predicted"/>
<accession>A0A8J2UI87</accession>
<dbReference type="InterPro" id="IPR036390">
    <property type="entry name" value="WH_DNA-bd_sf"/>
</dbReference>
<dbReference type="InterPro" id="IPR036388">
    <property type="entry name" value="WH-like_DNA-bd_sf"/>
</dbReference>
<dbReference type="Gene3D" id="1.10.10.10">
    <property type="entry name" value="Winged helix-like DNA-binding domain superfamily/Winged helix DNA-binding domain"/>
    <property type="match status" value="1"/>
</dbReference>
<feature type="domain" description="Helix-turn-helix type 11" evidence="1">
    <location>
        <begin position="17"/>
        <end position="61"/>
    </location>
</feature>
<dbReference type="InterPro" id="IPR013196">
    <property type="entry name" value="HTH_11"/>
</dbReference>
<dbReference type="SUPFAM" id="SSF46785">
    <property type="entry name" value="Winged helix' DNA-binding domain"/>
    <property type="match status" value="1"/>
</dbReference>
<organism evidence="2 3">
    <name type="scientific">Puia dinghuensis</name>
    <dbReference type="NCBI Taxonomy" id="1792502"/>
    <lineage>
        <taxon>Bacteria</taxon>
        <taxon>Pseudomonadati</taxon>
        <taxon>Bacteroidota</taxon>
        <taxon>Chitinophagia</taxon>
        <taxon>Chitinophagales</taxon>
        <taxon>Chitinophagaceae</taxon>
        <taxon>Puia</taxon>
    </lineage>
</organism>
<comment type="caution">
    <text evidence="2">The sequence shown here is derived from an EMBL/GenBank/DDBJ whole genome shotgun (WGS) entry which is preliminary data.</text>
</comment>
<dbReference type="EMBL" id="BMJC01000005">
    <property type="protein sequence ID" value="GGB19802.1"/>
    <property type="molecule type" value="Genomic_DNA"/>
</dbReference>
<dbReference type="AlphaFoldDB" id="A0A8J2UI87"/>
<protein>
    <recommendedName>
        <fullName evidence="1">Helix-turn-helix type 11 domain-containing protein</fullName>
    </recommendedName>
</protein>
<gene>
    <name evidence="2" type="ORF">GCM10011511_49440</name>
</gene>
<dbReference type="Proteomes" id="UP000607559">
    <property type="component" value="Unassembled WGS sequence"/>
</dbReference>